<dbReference type="GO" id="GO:0047499">
    <property type="term" value="F:calcium-independent phospholipase A2 activity"/>
    <property type="evidence" value="ECO:0007669"/>
    <property type="project" value="TreeGrafter"/>
</dbReference>
<dbReference type="PANTHER" id="PTHR24185:SF1">
    <property type="entry name" value="CALCIUM-INDEPENDENT PHOSPHOLIPASE A2-GAMMA"/>
    <property type="match status" value="1"/>
</dbReference>
<keyword evidence="3 4" id="KW-0443">Lipid metabolism</keyword>
<feature type="active site" description="Proton acceptor" evidence="4">
    <location>
        <position position="523"/>
    </location>
</feature>
<feature type="short sequence motif" description="GXSXG" evidence="4">
    <location>
        <begin position="337"/>
        <end position="341"/>
    </location>
</feature>
<evidence type="ECO:0000256" key="4">
    <source>
        <dbReference type="PROSITE-ProRule" id="PRU01161"/>
    </source>
</evidence>
<dbReference type="SUPFAM" id="SSF52151">
    <property type="entry name" value="FabD/lysophospholipase-like"/>
    <property type="match status" value="1"/>
</dbReference>
<comment type="caution">
    <text evidence="7">The sequence shown here is derived from an EMBL/GenBank/DDBJ whole genome shotgun (WGS) entry which is preliminary data.</text>
</comment>
<dbReference type="EMBL" id="QWIS01000063">
    <property type="protein sequence ID" value="RMZ10481.1"/>
    <property type="molecule type" value="Genomic_DNA"/>
</dbReference>
<gene>
    <name evidence="7" type="ORF">D0860_03818</name>
</gene>
<evidence type="ECO:0000256" key="2">
    <source>
        <dbReference type="ARBA" id="ARBA00022963"/>
    </source>
</evidence>
<dbReference type="Pfam" id="PF01734">
    <property type="entry name" value="Patatin"/>
    <property type="match status" value="1"/>
</dbReference>
<feature type="region of interest" description="Disordered" evidence="5">
    <location>
        <begin position="227"/>
        <end position="309"/>
    </location>
</feature>
<dbReference type="Gene3D" id="3.40.1090.10">
    <property type="entry name" value="Cytosolic phospholipase A2 catalytic domain"/>
    <property type="match status" value="1"/>
</dbReference>
<dbReference type="InterPro" id="IPR016035">
    <property type="entry name" value="Acyl_Trfase/lysoPLipase"/>
</dbReference>
<dbReference type="Proteomes" id="UP000280598">
    <property type="component" value="Unassembled WGS sequence"/>
</dbReference>
<sequence>MQAQARTGQPHNRRRDSNGKISGEADRTGRGVRTRTRSCAVQGDVTIGEVVRASVSGGAASNGLLTYLSENSSPTGLAVRPCNRHSGHNARHYPRQTVNLDAIPVAPWAFLGNRPAEGPDEMENSPGTLPAQTGRLDASAISSSTGRLSAKHGIHSRSSSMRRRAETSDSDKAGRVWAREVDDPWWPCILTLDGGGIRGYSSLWILKALMHEVWLWEQKLEEEDRRKEEEQEGLVVDSPLLAPQADGGAEESHSRSPLQNETKSAPSGDQKPGSGDDAESTEEAYGVAKQEPSAENKDAPPAQRTVQHDSLTAGVSAKKAMSEEELLPCHYFDFMYGTSTGGLIATMLGRLRMTVTECLELYRSVGDDLFGKRRSRLPLMTKYFHEPLEKAVQDIVGSRCHEHENCDGKDDLHPWGMYMDDDDDDDRDDDKDSETIPFFNVDEPRVCQTCCLTATHDEQISEAYLLRSYPHYYTDDAPNWITRYNEGADALPIWKVTRATTAAPFYFEMVRASVDGIPKSFKDGGIRENNPSGAALSEFHALYEGKAPAPALLLSIGTGRPDQSQDGFAGVMGAGGSSSPTTTSSSTLAGSLLARLPFITKFMEKRAIVQNLLIKYTEGEKQHHQMREHARGEHTWYKRLNVSSGLENMPLDDWVSGSWHGTPDVPGGATLERMEMVTEEYLRRGFEPSVDSYAPPGVMLGQAAEKLVRMRRARERGGGRRWEVFVGRDLKGGRRRKGEDGVGEGR</sequence>
<dbReference type="AlphaFoldDB" id="A0A3M7HAQ5"/>
<keyword evidence="2 4" id="KW-0442">Lipid degradation</keyword>
<feature type="short sequence motif" description="DGA/G" evidence="4">
    <location>
        <begin position="523"/>
        <end position="525"/>
    </location>
</feature>
<dbReference type="GO" id="GO:0046486">
    <property type="term" value="P:glycerolipid metabolic process"/>
    <property type="evidence" value="ECO:0007669"/>
    <property type="project" value="UniProtKB-ARBA"/>
</dbReference>
<proteinExistence type="predicted"/>
<reference evidence="7 8" key="1">
    <citation type="journal article" date="2018" name="BMC Genomics">
        <title>Genomic evidence for intraspecific hybridization in a clonal and extremely halotolerant yeast.</title>
        <authorList>
            <person name="Gostincar C."/>
            <person name="Stajich J.E."/>
            <person name="Zupancic J."/>
            <person name="Zalar P."/>
            <person name="Gunde-Cimerman N."/>
        </authorList>
    </citation>
    <scope>NUCLEOTIDE SEQUENCE [LARGE SCALE GENOMIC DNA]</scope>
    <source>
        <strain evidence="7 8">EXF-562</strain>
    </source>
</reference>
<organism evidence="7 8">
    <name type="scientific">Hortaea werneckii</name>
    <name type="common">Black yeast</name>
    <name type="synonym">Cladosporium werneckii</name>
    <dbReference type="NCBI Taxonomy" id="91943"/>
    <lineage>
        <taxon>Eukaryota</taxon>
        <taxon>Fungi</taxon>
        <taxon>Dikarya</taxon>
        <taxon>Ascomycota</taxon>
        <taxon>Pezizomycotina</taxon>
        <taxon>Dothideomycetes</taxon>
        <taxon>Dothideomycetidae</taxon>
        <taxon>Mycosphaerellales</taxon>
        <taxon>Teratosphaeriaceae</taxon>
        <taxon>Hortaea</taxon>
    </lineage>
</organism>
<dbReference type="PANTHER" id="PTHR24185">
    <property type="entry name" value="CALCIUM-INDEPENDENT PHOSPHOLIPASE A2-GAMMA"/>
    <property type="match status" value="1"/>
</dbReference>
<feature type="active site" description="Nucleophile" evidence="4">
    <location>
        <position position="339"/>
    </location>
</feature>
<feature type="region of interest" description="Disordered" evidence="5">
    <location>
        <begin position="1"/>
        <end position="36"/>
    </location>
</feature>
<evidence type="ECO:0000256" key="5">
    <source>
        <dbReference type="SAM" id="MobiDB-lite"/>
    </source>
</evidence>
<accession>A0A3M7HAQ5</accession>
<feature type="region of interest" description="Disordered" evidence="5">
    <location>
        <begin position="113"/>
        <end position="172"/>
    </location>
</feature>
<dbReference type="VEuPathDB" id="FungiDB:BTJ68_11665"/>
<dbReference type="GO" id="GO:0019369">
    <property type="term" value="P:arachidonate metabolic process"/>
    <property type="evidence" value="ECO:0007669"/>
    <property type="project" value="TreeGrafter"/>
</dbReference>
<evidence type="ECO:0000256" key="1">
    <source>
        <dbReference type="ARBA" id="ARBA00022801"/>
    </source>
</evidence>
<evidence type="ECO:0000313" key="8">
    <source>
        <dbReference type="Proteomes" id="UP000280598"/>
    </source>
</evidence>
<feature type="compositionally biased region" description="Polar residues" evidence="5">
    <location>
        <begin position="255"/>
        <end position="267"/>
    </location>
</feature>
<evidence type="ECO:0000256" key="3">
    <source>
        <dbReference type="ARBA" id="ARBA00023098"/>
    </source>
</evidence>
<dbReference type="GO" id="GO:0016042">
    <property type="term" value="P:lipid catabolic process"/>
    <property type="evidence" value="ECO:0007669"/>
    <property type="project" value="UniProtKB-UniRule"/>
</dbReference>
<evidence type="ECO:0000259" key="6">
    <source>
        <dbReference type="PROSITE" id="PS51635"/>
    </source>
</evidence>
<feature type="compositionally biased region" description="Basic and acidic residues" evidence="5">
    <location>
        <begin position="15"/>
        <end position="29"/>
    </location>
</feature>
<comment type="caution">
    <text evidence="4">Lacks conserved residue(s) required for the propagation of feature annotation.</text>
</comment>
<dbReference type="PROSITE" id="PS51635">
    <property type="entry name" value="PNPLA"/>
    <property type="match status" value="1"/>
</dbReference>
<protein>
    <recommendedName>
        <fullName evidence="6">PNPLA domain-containing protein</fullName>
    </recommendedName>
</protein>
<keyword evidence="1 4" id="KW-0378">Hydrolase</keyword>
<name>A0A3M7HAQ5_HORWE</name>
<feature type="domain" description="PNPLA" evidence="6">
    <location>
        <begin position="305"/>
        <end position="536"/>
    </location>
</feature>
<dbReference type="InterPro" id="IPR002641">
    <property type="entry name" value="PNPLA_dom"/>
</dbReference>
<feature type="compositionally biased region" description="Polar residues" evidence="5">
    <location>
        <begin position="1"/>
        <end position="10"/>
    </location>
</feature>
<dbReference type="GO" id="GO:0016020">
    <property type="term" value="C:membrane"/>
    <property type="evidence" value="ECO:0007669"/>
    <property type="project" value="TreeGrafter"/>
</dbReference>
<feature type="compositionally biased region" description="Basic and acidic residues" evidence="5">
    <location>
        <begin position="163"/>
        <end position="172"/>
    </location>
</feature>
<evidence type="ECO:0000313" key="7">
    <source>
        <dbReference type="EMBL" id="RMZ10481.1"/>
    </source>
</evidence>